<reference evidence="1 2" key="1">
    <citation type="journal article" date="2018" name="Sci. Rep.">
        <title>Genomic signatures of local adaptation to the degree of environmental predictability in rotifers.</title>
        <authorList>
            <person name="Franch-Gras L."/>
            <person name="Hahn C."/>
            <person name="Garcia-Roger E.M."/>
            <person name="Carmona M.J."/>
            <person name="Serra M."/>
            <person name="Gomez A."/>
        </authorList>
    </citation>
    <scope>NUCLEOTIDE SEQUENCE [LARGE SCALE GENOMIC DNA]</scope>
    <source>
        <strain evidence="1">HYR1</strain>
    </source>
</reference>
<evidence type="ECO:0000313" key="1">
    <source>
        <dbReference type="EMBL" id="RNA28467.1"/>
    </source>
</evidence>
<dbReference type="Proteomes" id="UP000276133">
    <property type="component" value="Unassembled WGS sequence"/>
</dbReference>
<name>A0A3M7RYQ9_BRAPC</name>
<evidence type="ECO:0000313" key="2">
    <source>
        <dbReference type="Proteomes" id="UP000276133"/>
    </source>
</evidence>
<dbReference type="EMBL" id="REGN01002391">
    <property type="protein sequence ID" value="RNA28467.1"/>
    <property type="molecule type" value="Genomic_DNA"/>
</dbReference>
<dbReference type="AlphaFoldDB" id="A0A3M7RYQ9"/>
<accession>A0A3M7RYQ9</accession>
<gene>
    <name evidence="1" type="ORF">BpHYR1_037323</name>
</gene>
<sequence>MEIVYSKGENNCHQNMVVNFKDFIASARSLFINSVNQIATQTTSRTTTSFGPSSASTAIRVSQASISTLWTTSDSTTVRTNTPQTTSLGLTSDNILI</sequence>
<organism evidence="1 2">
    <name type="scientific">Brachionus plicatilis</name>
    <name type="common">Marine rotifer</name>
    <name type="synonym">Brachionus muelleri</name>
    <dbReference type="NCBI Taxonomy" id="10195"/>
    <lineage>
        <taxon>Eukaryota</taxon>
        <taxon>Metazoa</taxon>
        <taxon>Spiralia</taxon>
        <taxon>Gnathifera</taxon>
        <taxon>Rotifera</taxon>
        <taxon>Eurotatoria</taxon>
        <taxon>Monogononta</taxon>
        <taxon>Pseudotrocha</taxon>
        <taxon>Ploima</taxon>
        <taxon>Brachionidae</taxon>
        <taxon>Brachionus</taxon>
    </lineage>
</organism>
<protein>
    <submittedName>
        <fullName evidence="1">Uncharacterized protein</fullName>
    </submittedName>
</protein>
<keyword evidence="2" id="KW-1185">Reference proteome</keyword>
<comment type="caution">
    <text evidence="1">The sequence shown here is derived from an EMBL/GenBank/DDBJ whole genome shotgun (WGS) entry which is preliminary data.</text>
</comment>
<proteinExistence type="predicted"/>